<feature type="compositionally biased region" description="Basic and acidic residues" evidence="1">
    <location>
        <begin position="122"/>
        <end position="137"/>
    </location>
</feature>
<evidence type="ECO:0000313" key="3">
    <source>
        <dbReference type="EMBL" id="QBZ64409.1"/>
    </source>
</evidence>
<proteinExistence type="predicted"/>
<keyword evidence="2" id="KW-0732">Signal</keyword>
<feature type="signal peptide" evidence="2">
    <location>
        <begin position="1"/>
        <end position="21"/>
    </location>
</feature>
<feature type="region of interest" description="Disordered" evidence="1">
    <location>
        <begin position="25"/>
        <end position="264"/>
    </location>
</feature>
<feature type="compositionally biased region" description="Acidic residues" evidence="1">
    <location>
        <begin position="138"/>
        <end position="148"/>
    </location>
</feature>
<sequence length="264" mass="28575">MQFSKWIELALIAALTPQALAQVGNAHDRNGSPRHRIAHHAGQPASARQPTHDGAPVLAGTPPNSDWVQFDDHESARERSDIIQKAFSRHRPEPVHDGTSLLSQNHVYSDTNVPRPRGLQARGEERIQSLTHRHDGQSDSDTDSDDSDDERRSTRRRTKAPVGQQKGATRQTLNKPPSSGNVGGAKPLSRRHGGNAINADHAAPSTGGRGVHRDLISYGPGHSAPPLSPTHDIHGVPLESSPDDDTETESHKGSSGRKPRTFHA</sequence>
<reference evidence="3 4" key="1">
    <citation type="journal article" date="2019" name="Mol. Biol. Evol.">
        <title>Blast fungal genomes show frequent chromosomal changes, gene gains and losses, and effector gene turnover.</title>
        <authorList>
            <person name="Gomez Luciano L.B."/>
            <person name="Jason Tsai I."/>
            <person name="Chuma I."/>
            <person name="Tosa Y."/>
            <person name="Chen Y.H."/>
            <person name="Li J.Y."/>
            <person name="Li M.Y."/>
            <person name="Jade Lu M.Y."/>
            <person name="Nakayashiki H."/>
            <person name="Li W.H."/>
        </authorList>
    </citation>
    <scope>NUCLEOTIDE SEQUENCE [LARGE SCALE GENOMIC DNA]</scope>
    <source>
        <strain evidence="3">MZ5-1-6</strain>
    </source>
</reference>
<dbReference type="AlphaFoldDB" id="A0A4P7NQ75"/>
<protein>
    <submittedName>
        <fullName evidence="3">Uncharacterized protein</fullName>
    </submittedName>
</protein>
<organism evidence="3 4">
    <name type="scientific">Pyricularia oryzae</name>
    <name type="common">Rice blast fungus</name>
    <name type="synonym">Magnaporthe oryzae</name>
    <dbReference type="NCBI Taxonomy" id="318829"/>
    <lineage>
        <taxon>Eukaryota</taxon>
        <taxon>Fungi</taxon>
        <taxon>Dikarya</taxon>
        <taxon>Ascomycota</taxon>
        <taxon>Pezizomycotina</taxon>
        <taxon>Sordariomycetes</taxon>
        <taxon>Sordariomycetidae</taxon>
        <taxon>Magnaporthales</taxon>
        <taxon>Pyriculariaceae</taxon>
        <taxon>Pyricularia</taxon>
    </lineage>
</organism>
<name>A0A4P7NQ75_PYROR</name>
<feature type="compositionally biased region" description="Polar residues" evidence="1">
    <location>
        <begin position="166"/>
        <end position="180"/>
    </location>
</feature>
<evidence type="ECO:0000256" key="1">
    <source>
        <dbReference type="SAM" id="MobiDB-lite"/>
    </source>
</evidence>
<gene>
    <name evidence="3" type="ORF">PoMZ_06106</name>
</gene>
<feature type="chain" id="PRO_5043635607" evidence="2">
    <location>
        <begin position="22"/>
        <end position="264"/>
    </location>
</feature>
<accession>A0A4P7NQ75</accession>
<dbReference type="Proteomes" id="UP000294847">
    <property type="component" value="Chromosome 6"/>
</dbReference>
<feature type="compositionally biased region" description="Basic and acidic residues" evidence="1">
    <location>
        <begin position="70"/>
        <end position="82"/>
    </location>
</feature>
<evidence type="ECO:0000256" key="2">
    <source>
        <dbReference type="SAM" id="SignalP"/>
    </source>
</evidence>
<feature type="compositionally biased region" description="Basic residues" evidence="1">
    <location>
        <begin position="254"/>
        <end position="264"/>
    </location>
</feature>
<evidence type="ECO:0000313" key="4">
    <source>
        <dbReference type="Proteomes" id="UP000294847"/>
    </source>
</evidence>
<feature type="compositionally biased region" description="Polar residues" evidence="1">
    <location>
        <begin position="100"/>
        <end position="112"/>
    </location>
</feature>
<dbReference type="EMBL" id="CP034209">
    <property type="protein sequence ID" value="QBZ64409.1"/>
    <property type="molecule type" value="Genomic_DNA"/>
</dbReference>